<dbReference type="InterPro" id="IPR036465">
    <property type="entry name" value="vWFA_dom_sf"/>
</dbReference>
<dbReference type="OrthoDB" id="10035766at2759"/>
<dbReference type="GO" id="GO:0009986">
    <property type="term" value="C:cell surface"/>
    <property type="evidence" value="ECO:0007669"/>
    <property type="project" value="TreeGrafter"/>
</dbReference>
<evidence type="ECO:0000256" key="9">
    <source>
        <dbReference type="SAM" id="MobiDB-lite"/>
    </source>
</evidence>
<feature type="region of interest" description="Disordered" evidence="9">
    <location>
        <begin position="54"/>
        <end position="98"/>
    </location>
</feature>
<comment type="similarity">
    <text evidence="2">Belongs to the ATR family.</text>
</comment>
<dbReference type="SUPFAM" id="SSF53300">
    <property type="entry name" value="vWA-like"/>
    <property type="match status" value="1"/>
</dbReference>
<dbReference type="Proteomes" id="UP000515165">
    <property type="component" value="Chromosome 15"/>
</dbReference>
<feature type="domain" description="VWFA" evidence="12">
    <location>
        <begin position="107"/>
        <end position="278"/>
    </location>
</feature>
<evidence type="ECO:0000256" key="5">
    <source>
        <dbReference type="ARBA" id="ARBA00022729"/>
    </source>
</evidence>
<dbReference type="PROSITE" id="PS50234">
    <property type="entry name" value="VWFA"/>
    <property type="match status" value="1"/>
</dbReference>
<dbReference type="PANTHER" id="PTHR16059">
    <property type="entry name" value="ANTHRAX TOXIN RECEPTOR"/>
    <property type="match status" value="1"/>
</dbReference>
<feature type="compositionally biased region" description="Polar residues" evidence="9">
    <location>
        <begin position="55"/>
        <end position="69"/>
    </location>
</feature>
<dbReference type="GO" id="GO:0046872">
    <property type="term" value="F:metal ion binding"/>
    <property type="evidence" value="ECO:0007669"/>
    <property type="project" value="UniProtKB-KW"/>
</dbReference>
<evidence type="ECO:0000256" key="6">
    <source>
        <dbReference type="ARBA" id="ARBA00022989"/>
    </source>
</evidence>
<dbReference type="GO" id="GO:0005886">
    <property type="term" value="C:plasma membrane"/>
    <property type="evidence" value="ECO:0007669"/>
    <property type="project" value="TreeGrafter"/>
</dbReference>
<dbReference type="AlphaFoldDB" id="A0A6P9FH82"/>
<evidence type="ECO:0000256" key="8">
    <source>
        <dbReference type="SAM" id="Coils"/>
    </source>
</evidence>
<comment type="subcellular location">
    <subcellularLocation>
        <location evidence="1">Membrane</location>
        <topology evidence="1">Single-pass type I membrane protein</topology>
    </subcellularLocation>
</comment>
<evidence type="ECO:0000256" key="1">
    <source>
        <dbReference type="ARBA" id="ARBA00004479"/>
    </source>
</evidence>
<dbReference type="RefSeq" id="XP_035580177.1">
    <property type="nucleotide sequence ID" value="XM_035724284.1"/>
</dbReference>
<feature type="coiled-coil region" evidence="8">
    <location>
        <begin position="155"/>
        <end position="200"/>
    </location>
</feature>
<reference evidence="14" key="1">
    <citation type="submission" date="2025-08" db="UniProtKB">
        <authorList>
            <consortium name="RefSeq"/>
        </authorList>
    </citation>
    <scope>IDENTIFICATION</scope>
    <source>
        <tissue evidence="14">Blood</tissue>
    </source>
</reference>
<keyword evidence="13" id="KW-1185">Reference proteome</keyword>
<evidence type="ECO:0000256" key="4">
    <source>
        <dbReference type="ARBA" id="ARBA00022723"/>
    </source>
</evidence>
<keyword evidence="6 10" id="KW-1133">Transmembrane helix</keyword>
<accession>A0A6P9FH82</accession>
<dbReference type="Pfam" id="PF00092">
    <property type="entry name" value="VWA"/>
    <property type="match status" value="1"/>
</dbReference>
<protein>
    <submittedName>
        <fullName evidence="14">Anthrax toxin receptor-like isoform X1</fullName>
    </submittedName>
</protein>
<evidence type="ECO:0000256" key="10">
    <source>
        <dbReference type="SAM" id="Phobius"/>
    </source>
</evidence>
<evidence type="ECO:0000256" key="11">
    <source>
        <dbReference type="SAM" id="SignalP"/>
    </source>
</evidence>
<organism evidence="13 14">
    <name type="scientific">Zalophus californianus</name>
    <name type="common">California sealion</name>
    <dbReference type="NCBI Taxonomy" id="9704"/>
    <lineage>
        <taxon>Eukaryota</taxon>
        <taxon>Metazoa</taxon>
        <taxon>Chordata</taxon>
        <taxon>Craniata</taxon>
        <taxon>Vertebrata</taxon>
        <taxon>Euteleostomi</taxon>
        <taxon>Mammalia</taxon>
        <taxon>Eutheria</taxon>
        <taxon>Laurasiatheria</taxon>
        <taxon>Carnivora</taxon>
        <taxon>Caniformia</taxon>
        <taxon>Pinnipedia</taxon>
        <taxon>Otariidae</taxon>
        <taxon>Zalophus</taxon>
    </lineage>
</organism>
<dbReference type="GO" id="GO:0004888">
    <property type="term" value="F:transmembrane signaling receptor activity"/>
    <property type="evidence" value="ECO:0007669"/>
    <property type="project" value="TreeGrafter"/>
</dbReference>
<keyword evidence="7 10" id="KW-0472">Membrane</keyword>
<dbReference type="InterPro" id="IPR008400">
    <property type="entry name" value="Anthrax_toxin_rcpt_extracel"/>
</dbReference>
<sequence>MGSRSLGLPCPALFLLLVLRPPLLRAGSFLQTVQSSEMYDFDLDTDLDPEIYDTGLQTVQNPGNQNTNNQHHHLRPPEKVPQPNSNPSHNSQETLAEESKNCRGEFDLYFLLDKSGSVNNNWMDIHNMVEDLVNKFDNPNLRVSFITFSTDGHTLMKLTSDRNEIRESLAKLQNVVPSGATNMQEGFKKANEQIQQANTREKKTPSIIFALTDGTLLPQPYGKTKSEAEKAQKLGAIVFCIGVKDYMKNQLLDIADSPDHVFGVDDGFKGLRNIIGKLVAKSCMDITKVEPSSFCAGENYELNVTGTGFNNARNKNEVICRFIFSENKFFDKKAASVEDTTMMCPGETIDNPDQVVFIEVSLNNGINFISNGANITSKNCVSARNVPEETPVPVPAVSPPTEPPPPPSKTYLPDINPLCLALLLPALFLILSTIWCIWRCCSRRTVKEPPPVHIIEREPVRKCIQPCPTMIVPCGCQDGGIRRIEGKLDTLCDFVQTCNQVPLMWCQPRNKGRFFNFTLVKSPCRQLPCCPKICLPPTQTCFPLNSCCSQYQHSPPMCSRVSSRMLPLISPPTRAVCGTTLSLPPP</sequence>
<evidence type="ECO:0000256" key="2">
    <source>
        <dbReference type="ARBA" id="ARBA00008095"/>
    </source>
</evidence>
<feature type="transmembrane region" description="Helical" evidence="10">
    <location>
        <begin position="415"/>
        <end position="438"/>
    </location>
</feature>
<keyword evidence="3 10" id="KW-0812">Transmembrane</keyword>
<dbReference type="FunFam" id="3.40.50.410:FF:000024">
    <property type="entry name" value="Anthrax toxin receptor"/>
    <property type="match status" value="1"/>
</dbReference>
<evidence type="ECO:0000313" key="14">
    <source>
        <dbReference type="RefSeq" id="XP_035580177.1"/>
    </source>
</evidence>
<dbReference type="GeneID" id="113922588"/>
<keyword evidence="4" id="KW-0479">Metal-binding</keyword>
<dbReference type="CTD" id="195977"/>
<evidence type="ECO:0000313" key="13">
    <source>
        <dbReference type="Proteomes" id="UP000515165"/>
    </source>
</evidence>
<dbReference type="SMART" id="SM00327">
    <property type="entry name" value="VWA"/>
    <property type="match status" value="1"/>
</dbReference>
<evidence type="ECO:0000259" key="12">
    <source>
        <dbReference type="PROSITE" id="PS50234"/>
    </source>
</evidence>
<keyword evidence="8" id="KW-0175">Coiled coil</keyword>
<keyword evidence="5 11" id="KW-0732">Signal</keyword>
<evidence type="ECO:0000256" key="7">
    <source>
        <dbReference type="ARBA" id="ARBA00023136"/>
    </source>
</evidence>
<dbReference type="InterPro" id="IPR002035">
    <property type="entry name" value="VWF_A"/>
</dbReference>
<proteinExistence type="inferred from homology"/>
<evidence type="ECO:0000256" key="3">
    <source>
        <dbReference type="ARBA" id="ARBA00022692"/>
    </source>
</evidence>
<dbReference type="Gene3D" id="3.40.50.410">
    <property type="entry name" value="von Willebrand factor, type A domain"/>
    <property type="match status" value="1"/>
</dbReference>
<feature type="signal peptide" evidence="11">
    <location>
        <begin position="1"/>
        <end position="26"/>
    </location>
</feature>
<gene>
    <name evidence="14" type="primary">ANTXRL</name>
</gene>
<dbReference type="Pfam" id="PF05587">
    <property type="entry name" value="Anth_Ig"/>
    <property type="match status" value="1"/>
</dbReference>
<dbReference type="PANTHER" id="PTHR16059:SF16">
    <property type="entry name" value="ANTHRAX TOXIN RECEPTOR-LIKE"/>
    <property type="match status" value="1"/>
</dbReference>
<feature type="compositionally biased region" description="Polar residues" evidence="9">
    <location>
        <begin position="82"/>
        <end position="94"/>
    </location>
</feature>
<name>A0A6P9FH82_ZALCA</name>
<feature type="chain" id="PRO_5028416982" evidence="11">
    <location>
        <begin position="27"/>
        <end position="586"/>
    </location>
</feature>